<organism evidence="7 9">
    <name type="scientific">Fluoribacter gormanii</name>
    <dbReference type="NCBI Taxonomy" id="464"/>
    <lineage>
        <taxon>Bacteria</taxon>
        <taxon>Pseudomonadati</taxon>
        <taxon>Pseudomonadota</taxon>
        <taxon>Gammaproteobacteria</taxon>
        <taxon>Legionellales</taxon>
        <taxon>Legionellaceae</taxon>
        <taxon>Fluoribacter</taxon>
    </lineage>
</organism>
<reference evidence="6 8" key="1">
    <citation type="submission" date="2017-01" db="EMBL/GenBank/DDBJ databases">
        <authorList>
            <person name="Varghese N."/>
            <person name="Submissions S."/>
        </authorList>
    </citation>
    <scope>NUCLEOTIDE SEQUENCE [LARGE SCALE GENOMIC DNA]</scope>
    <source>
        <strain evidence="6 8">ATCC 33342</strain>
    </source>
</reference>
<evidence type="ECO:0000313" key="8">
    <source>
        <dbReference type="Proteomes" id="UP000186808"/>
    </source>
</evidence>
<keyword evidence="5" id="KW-0472">Membrane</keyword>
<evidence type="ECO:0000256" key="3">
    <source>
        <dbReference type="ARBA" id="ARBA00022475"/>
    </source>
</evidence>
<evidence type="ECO:0000256" key="5">
    <source>
        <dbReference type="SAM" id="Phobius"/>
    </source>
</evidence>
<keyword evidence="5" id="KW-0812">Transmembrane</keyword>
<evidence type="ECO:0000313" key="9">
    <source>
        <dbReference type="Proteomes" id="UP000254374"/>
    </source>
</evidence>
<name>A0A377GIY3_9GAMM</name>
<evidence type="ECO:0000313" key="6">
    <source>
        <dbReference type="EMBL" id="SIQ92698.1"/>
    </source>
</evidence>
<protein>
    <submittedName>
        <fullName evidence="7">Proline porter II</fullName>
    </submittedName>
</protein>
<sequence length="56" mass="6356">MNNTKMIAAICIGNAMEWYDFMIYNFMLLFIAQTFFPSHNSITSLLTSMASSVLPL</sequence>
<keyword evidence="3" id="KW-1003">Cell membrane</keyword>
<dbReference type="PANTHER" id="PTHR43528">
    <property type="entry name" value="ALPHA-KETOGLUTARATE PERMEASE"/>
    <property type="match status" value="1"/>
</dbReference>
<dbReference type="Proteomes" id="UP000186808">
    <property type="component" value="Unassembled WGS sequence"/>
</dbReference>
<keyword evidence="8" id="KW-1185">Reference proteome</keyword>
<accession>A0A377GIY3</accession>
<dbReference type="EMBL" id="FTNL01000004">
    <property type="protein sequence ID" value="SIQ92698.1"/>
    <property type="molecule type" value="Genomic_DNA"/>
</dbReference>
<evidence type="ECO:0000256" key="2">
    <source>
        <dbReference type="ARBA" id="ARBA00022448"/>
    </source>
</evidence>
<keyword evidence="4" id="KW-0769">Symport</keyword>
<comment type="subcellular location">
    <subcellularLocation>
        <location evidence="1">Cell membrane</location>
        <topology evidence="1">Multi-pass membrane protein</topology>
    </subcellularLocation>
</comment>
<keyword evidence="2" id="KW-0813">Transport</keyword>
<keyword evidence="5" id="KW-1133">Transmembrane helix</keyword>
<dbReference type="InterPro" id="IPR036259">
    <property type="entry name" value="MFS_trans_sf"/>
</dbReference>
<evidence type="ECO:0000256" key="1">
    <source>
        <dbReference type="ARBA" id="ARBA00004651"/>
    </source>
</evidence>
<dbReference type="PANTHER" id="PTHR43528:SF8">
    <property type="entry name" value="BLR0239 PROTEIN"/>
    <property type="match status" value="1"/>
</dbReference>
<evidence type="ECO:0000256" key="4">
    <source>
        <dbReference type="ARBA" id="ARBA00022847"/>
    </source>
</evidence>
<proteinExistence type="predicted"/>
<dbReference type="AlphaFoldDB" id="A0A377GIY3"/>
<dbReference type="EMBL" id="UGGV01000001">
    <property type="protein sequence ID" value="STO24741.1"/>
    <property type="molecule type" value="Genomic_DNA"/>
</dbReference>
<dbReference type="SUPFAM" id="SSF103473">
    <property type="entry name" value="MFS general substrate transporter"/>
    <property type="match status" value="1"/>
</dbReference>
<gene>
    <name evidence="7" type="primary">proP_2</name>
    <name evidence="7" type="ORF">NCTC11401_01558</name>
    <name evidence="6" type="ORF">SAMN05421777_104138</name>
</gene>
<dbReference type="Proteomes" id="UP000254374">
    <property type="component" value="Unassembled WGS sequence"/>
</dbReference>
<dbReference type="GO" id="GO:0005886">
    <property type="term" value="C:plasma membrane"/>
    <property type="evidence" value="ECO:0007669"/>
    <property type="project" value="UniProtKB-SubCell"/>
</dbReference>
<feature type="transmembrane region" description="Helical" evidence="5">
    <location>
        <begin position="21"/>
        <end position="39"/>
    </location>
</feature>
<evidence type="ECO:0000313" key="7">
    <source>
        <dbReference type="EMBL" id="STO24741.1"/>
    </source>
</evidence>
<dbReference type="STRING" id="464.Lgor_3257"/>
<dbReference type="InterPro" id="IPR051084">
    <property type="entry name" value="H+-coupled_symporters"/>
</dbReference>
<reference evidence="7 9" key="2">
    <citation type="submission" date="2018-06" db="EMBL/GenBank/DDBJ databases">
        <authorList>
            <consortium name="Pathogen Informatics"/>
            <person name="Doyle S."/>
        </authorList>
    </citation>
    <scope>NUCLEOTIDE SEQUENCE [LARGE SCALE GENOMIC DNA]</scope>
    <source>
        <strain evidence="7 9">NCTC11401</strain>
    </source>
</reference>
<dbReference type="GO" id="GO:0015293">
    <property type="term" value="F:symporter activity"/>
    <property type="evidence" value="ECO:0007669"/>
    <property type="project" value="UniProtKB-KW"/>
</dbReference>